<name>A0ABV2AZU4_9GAMM</name>
<dbReference type="Proteomes" id="UP001460888">
    <property type="component" value="Unassembled WGS sequence"/>
</dbReference>
<comment type="caution">
    <text evidence="6">The sequence shown here is derived from an EMBL/GenBank/DDBJ whole genome shotgun (WGS) entry which is preliminary data.</text>
</comment>
<evidence type="ECO:0000256" key="2">
    <source>
        <dbReference type="ARBA" id="ARBA00022490"/>
    </source>
</evidence>
<evidence type="ECO:0000313" key="7">
    <source>
        <dbReference type="Proteomes" id="UP001460888"/>
    </source>
</evidence>
<sequence>MKKQHHDILARYSAILELHEHMLEIAMAGDWEQLIEMKSAHLCQVEALINFEHNIVVDDSFREAKRAVLMRIAYAEEQLRDQLQARMAQLSGAIAKARNTQRVKHAYEGGVAS</sequence>
<proteinExistence type="predicted"/>
<keyword evidence="6" id="KW-0282">Flagellum</keyword>
<dbReference type="Gene3D" id="1.20.58.380">
    <property type="entry name" value="Flagellar protein flit"/>
    <property type="match status" value="1"/>
</dbReference>
<accession>A0ABV2AZU4</accession>
<comment type="subcellular location">
    <subcellularLocation>
        <location evidence="1">Cytoplasm</location>
        <location evidence="1">Cytosol</location>
    </subcellularLocation>
</comment>
<dbReference type="Pfam" id="PF05400">
    <property type="entry name" value="FliT"/>
    <property type="match status" value="1"/>
</dbReference>
<evidence type="ECO:0000256" key="1">
    <source>
        <dbReference type="ARBA" id="ARBA00004514"/>
    </source>
</evidence>
<dbReference type="RefSeq" id="WP_353109858.1">
    <property type="nucleotide sequence ID" value="NZ_APND01000001.1"/>
</dbReference>
<keyword evidence="6" id="KW-0966">Cell projection</keyword>
<dbReference type="InterPro" id="IPR008622">
    <property type="entry name" value="FliT"/>
</dbReference>
<keyword evidence="2" id="KW-0963">Cytoplasm</keyword>
<keyword evidence="4" id="KW-0143">Chaperone</keyword>
<evidence type="ECO:0000256" key="3">
    <source>
        <dbReference type="ARBA" id="ARBA00022795"/>
    </source>
</evidence>
<dbReference type="EMBL" id="APND01000001">
    <property type="protein sequence ID" value="MES1928658.1"/>
    <property type="molecule type" value="Genomic_DNA"/>
</dbReference>
<keyword evidence="6" id="KW-0969">Cilium</keyword>
<gene>
    <name evidence="6" type="ORF">SADO_05345</name>
</gene>
<protein>
    <recommendedName>
        <fullName evidence="5">Flagellar protein FliT</fullName>
    </recommendedName>
</protein>
<evidence type="ECO:0000256" key="5">
    <source>
        <dbReference type="ARBA" id="ARBA00093797"/>
    </source>
</evidence>
<keyword evidence="7" id="KW-1185">Reference proteome</keyword>
<evidence type="ECO:0000313" key="6">
    <source>
        <dbReference type="EMBL" id="MES1928658.1"/>
    </source>
</evidence>
<evidence type="ECO:0000256" key="4">
    <source>
        <dbReference type="ARBA" id="ARBA00023186"/>
    </source>
</evidence>
<reference evidence="6 7" key="1">
    <citation type="submission" date="2013-03" db="EMBL/GenBank/DDBJ databases">
        <title>Salinisphaera dokdonensis CL-ES53 Genome Sequencing.</title>
        <authorList>
            <person name="Li C."/>
            <person name="Lai Q."/>
            <person name="Shao Z."/>
        </authorList>
    </citation>
    <scope>NUCLEOTIDE SEQUENCE [LARGE SCALE GENOMIC DNA]</scope>
    <source>
        <strain evidence="6 7">CL-ES53</strain>
    </source>
</reference>
<organism evidence="6 7">
    <name type="scientific">Salinisphaera dokdonensis CL-ES53</name>
    <dbReference type="NCBI Taxonomy" id="1304272"/>
    <lineage>
        <taxon>Bacteria</taxon>
        <taxon>Pseudomonadati</taxon>
        <taxon>Pseudomonadota</taxon>
        <taxon>Gammaproteobacteria</taxon>
        <taxon>Salinisphaerales</taxon>
        <taxon>Salinisphaeraceae</taxon>
        <taxon>Salinisphaera</taxon>
    </lineage>
</organism>
<keyword evidence="3" id="KW-1005">Bacterial flagellum biogenesis</keyword>